<keyword evidence="2" id="KW-0436">Ligase</keyword>
<feature type="domain" description="AMP-dependent synthetase/ligase" evidence="5">
    <location>
        <begin position="371"/>
        <end position="743"/>
    </location>
</feature>
<dbReference type="InterPro" id="IPR000873">
    <property type="entry name" value="AMP-dep_synth/lig_dom"/>
</dbReference>
<dbReference type="InterPro" id="IPR042099">
    <property type="entry name" value="ANL_N_sf"/>
</dbReference>
<organism evidence="6 7">
    <name type="scientific">Neurospora tetrasperma (strain FGSC 2508 / ATCC MYA-4615 / P0657)</name>
    <dbReference type="NCBI Taxonomy" id="510951"/>
    <lineage>
        <taxon>Eukaryota</taxon>
        <taxon>Fungi</taxon>
        <taxon>Dikarya</taxon>
        <taxon>Ascomycota</taxon>
        <taxon>Pezizomycotina</taxon>
        <taxon>Sordariomycetes</taxon>
        <taxon>Sordariomycetidae</taxon>
        <taxon>Sordariales</taxon>
        <taxon>Sordariaceae</taxon>
        <taxon>Neurospora</taxon>
    </lineage>
</organism>
<evidence type="ECO:0000259" key="5">
    <source>
        <dbReference type="Pfam" id="PF00501"/>
    </source>
</evidence>
<dbReference type="AlphaFoldDB" id="F8MTH2"/>
<dbReference type="Gene3D" id="3.30.300.30">
    <property type="match status" value="1"/>
</dbReference>
<dbReference type="GO" id="GO:0016405">
    <property type="term" value="F:CoA-ligase activity"/>
    <property type="evidence" value="ECO:0007669"/>
    <property type="project" value="TreeGrafter"/>
</dbReference>
<dbReference type="OrthoDB" id="10253869at2759"/>
<dbReference type="Proteomes" id="UP000008065">
    <property type="component" value="Unassembled WGS sequence"/>
</dbReference>
<reference evidence="7" key="1">
    <citation type="journal article" date="2011" name="Genetics">
        <title>Massive changes in genome architecture accompany the transition to self-fertility in the filamentous fungus Neurospora tetrasperma.</title>
        <authorList>
            <person name="Ellison C.E."/>
            <person name="Stajich J.E."/>
            <person name="Jacobson D.J."/>
            <person name="Natvig D.O."/>
            <person name="Lapidus A."/>
            <person name="Foster B."/>
            <person name="Aerts A."/>
            <person name="Riley R."/>
            <person name="Lindquist E.A."/>
            <person name="Grigoriev I.V."/>
            <person name="Taylor J.W."/>
        </authorList>
    </citation>
    <scope>NUCLEOTIDE SEQUENCE [LARGE SCALE GENOMIC DNA]</scope>
    <source>
        <strain evidence="7">FGSC 2508 / P0657</strain>
    </source>
</reference>
<evidence type="ECO:0000256" key="3">
    <source>
        <dbReference type="SAM" id="Coils"/>
    </source>
</evidence>
<dbReference type="PANTHER" id="PTHR24096">
    <property type="entry name" value="LONG-CHAIN-FATTY-ACID--COA LIGASE"/>
    <property type="match status" value="1"/>
</dbReference>
<evidence type="ECO:0000256" key="1">
    <source>
        <dbReference type="ARBA" id="ARBA00006432"/>
    </source>
</evidence>
<evidence type="ECO:0000313" key="7">
    <source>
        <dbReference type="Proteomes" id="UP000008065"/>
    </source>
</evidence>
<sequence>MVSGRPNNDKRAHKRARKEEPHEAAEDSDGAAASSPEALQDQLVPAMQEFDINAILKNNALAAKVDDQAITLQNQATTLNGQAIIIKKQANVLHRFERKLETFAEDPRAAVETANVVQDQIGRYVGPVEKHGNRLNFLEAKQEGSGNFMLACLQRMGEFTSQLKAVRAELAATKQELATTQQELAATNIELVEINVALAATKKELAVVNQHVNAIQTVALRWAVLMIALKKANIAEEISEAAWLDVPSPSHNYTMSGCFLHWISGNGDNLPMMAVRLAMAAAFGKHLSQFSTAVTELRYTLSSSELDGGPPPPCGDSVWSIFQHGIDIDPERAALISFWQPANHLEALVGKSPCPAKSMVDPKHQDSMLIWSYDQMQRGTARLGAILDRHNVPADSMILTFIPHGVEWSLVMWAAALKCHTLVCRTVQLLHSSLPDDQQVKEYYFRRLRPAVVIVEDEESAAIVDKLRQDAAAAGDQSSDSGSSFFLGISLCPLSPARRASGSNWISFASDIVSPQPPFTDEESSVSAQQVRDRPDRISNIFFTSGTSASQPKGVPRTTRNVCAAIASHTAFSSSPRSPEIPRPGTVGLIFSVNMMALSMTSPLIQWYNGGTVVIPSRVFSVSANLEAIERCGVTNMELMRSQLVLLAKHKDFAPRKIRSIRVIFVSGEIITVGYLERVREMLGVGENVLLVAGFGMTEGVGALGYPPSVLEEGMPKPLGDVMPVGTATPGTRVKVVDVEKKVSDTTRTPQNEQATAEKEKEWEVVPWGKQGELHISNEAYVDGYLDGLAPQMFYRDRKGTKWFRTGDLAVIDESGMVFVVGRMKDIVKSSVGFFNPTAIEAFLARHLSVEVCVIGIPSPMHGEMPYVILDRLPENGTATDVSEMFSQMMPGGSGFSLGEVITLKELGLDTWPITVTGKMQRHQLREIAVAYLKTKDISGYALDG</sequence>
<feature type="region of interest" description="Disordered" evidence="4">
    <location>
        <begin position="1"/>
        <end position="37"/>
    </location>
</feature>
<feature type="coiled-coil region" evidence="3">
    <location>
        <begin position="156"/>
        <end position="190"/>
    </location>
</feature>
<dbReference type="GeneID" id="20830832"/>
<dbReference type="Pfam" id="PF00501">
    <property type="entry name" value="AMP-binding"/>
    <property type="match status" value="1"/>
</dbReference>
<keyword evidence="7" id="KW-1185">Reference proteome</keyword>
<dbReference type="VEuPathDB" id="FungiDB:NEUTE1DRAFT_85493"/>
<dbReference type="InterPro" id="IPR045851">
    <property type="entry name" value="AMP-bd_C_sf"/>
</dbReference>
<dbReference type="SUPFAM" id="SSF56801">
    <property type="entry name" value="Acetyl-CoA synthetase-like"/>
    <property type="match status" value="1"/>
</dbReference>
<dbReference type="PANTHER" id="PTHR24096:SF149">
    <property type="entry name" value="AMP-BINDING DOMAIN-CONTAINING PROTEIN-RELATED"/>
    <property type="match status" value="1"/>
</dbReference>
<evidence type="ECO:0000256" key="4">
    <source>
        <dbReference type="SAM" id="MobiDB-lite"/>
    </source>
</evidence>
<accession>F8MTH2</accession>
<dbReference type="HOGENOM" id="CLU_000022_72_0_1"/>
<dbReference type="EMBL" id="GL891306">
    <property type="protein sequence ID" value="EGO55304.1"/>
    <property type="molecule type" value="Genomic_DNA"/>
</dbReference>
<name>F8MTH2_NEUT8</name>
<comment type="similarity">
    <text evidence="1">Belongs to the ATP-dependent AMP-binding enzyme family.</text>
</comment>
<protein>
    <recommendedName>
        <fullName evidence="5">AMP-dependent synthetase/ligase domain-containing protein</fullName>
    </recommendedName>
</protein>
<proteinExistence type="inferred from homology"/>
<dbReference type="RefSeq" id="XP_009853148.1">
    <property type="nucleotide sequence ID" value="XM_009854846.1"/>
</dbReference>
<evidence type="ECO:0000313" key="6">
    <source>
        <dbReference type="EMBL" id="EGO55304.1"/>
    </source>
</evidence>
<gene>
    <name evidence="6" type="ORF">NEUTE1DRAFT_85493</name>
</gene>
<keyword evidence="3" id="KW-0175">Coiled coil</keyword>
<dbReference type="Gene3D" id="3.40.50.12780">
    <property type="entry name" value="N-terminal domain of ligase-like"/>
    <property type="match status" value="1"/>
</dbReference>
<evidence type="ECO:0000256" key="2">
    <source>
        <dbReference type="ARBA" id="ARBA00022598"/>
    </source>
</evidence>
<dbReference type="KEGG" id="nte:NEUTE1DRAFT85493"/>